<organism evidence="9 10">
    <name type="scientific">Falsiroseomonas bella</name>
    <dbReference type="NCBI Taxonomy" id="2184016"/>
    <lineage>
        <taxon>Bacteria</taxon>
        <taxon>Pseudomonadati</taxon>
        <taxon>Pseudomonadota</taxon>
        <taxon>Alphaproteobacteria</taxon>
        <taxon>Acetobacterales</taxon>
        <taxon>Roseomonadaceae</taxon>
        <taxon>Falsiroseomonas</taxon>
    </lineage>
</organism>
<dbReference type="Gene3D" id="2.30.30.910">
    <property type="match status" value="1"/>
</dbReference>
<keyword evidence="3 5" id="KW-1005">Bacterial flagellum biogenesis</keyword>
<feature type="domain" description="FlgD Tudor-like" evidence="8">
    <location>
        <begin position="82"/>
        <end position="210"/>
    </location>
</feature>
<proteinExistence type="inferred from homology"/>
<reference evidence="10" key="1">
    <citation type="submission" date="2018-05" db="EMBL/GenBank/DDBJ databases">
        <authorList>
            <person name="Du Z."/>
            <person name="Wang X."/>
        </authorList>
    </citation>
    <scope>NUCLEOTIDE SEQUENCE [LARGE SCALE GENOMIC DNA]</scope>
    <source>
        <strain evidence="10">CQN31</strain>
    </source>
</reference>
<protein>
    <recommendedName>
        <fullName evidence="2 5">Basal-body rod modification protein FlgD</fullName>
    </recommendedName>
</protein>
<keyword evidence="10" id="KW-1185">Reference proteome</keyword>
<accession>A0A317FJY9</accession>
<gene>
    <name evidence="9" type="ORF">DFH01_02895</name>
</gene>
<evidence type="ECO:0000256" key="6">
    <source>
        <dbReference type="SAM" id="MobiDB-lite"/>
    </source>
</evidence>
<comment type="caution">
    <text evidence="9">The sequence shown here is derived from an EMBL/GenBank/DDBJ whole genome shotgun (WGS) entry which is preliminary data.</text>
</comment>
<evidence type="ECO:0000256" key="4">
    <source>
        <dbReference type="ARBA" id="ARBA00024746"/>
    </source>
</evidence>
<evidence type="ECO:0000259" key="8">
    <source>
        <dbReference type="Pfam" id="PF13861"/>
    </source>
</evidence>
<sequence length="218" mass="22814">MSGSLSVSATGGSAARPTGPRLSADLGTFLTLLTTQLRNQDPTKPMDTETLTQQLVQFASVEQQLAGNQTLERLLTLQQAGQLAETASLIGRRVTVESDTLPLQDGQAEVVLPAAGAARSAVIEVQDSTGAALRRETVTLGAGARSWIWDGRDDRGTRRGDGAYRVVVTGRAEDGTDLPMTATVAGRVTGAARSEGELVLRLGAATIGFDRLREVPGS</sequence>
<comment type="function">
    <text evidence="4 5">Required for flagellar hook formation. May act as a scaffolding protein.</text>
</comment>
<dbReference type="Pfam" id="PF13861">
    <property type="entry name" value="FLgD_tudor"/>
    <property type="match status" value="1"/>
</dbReference>
<dbReference type="EMBL" id="QGNA01000001">
    <property type="protein sequence ID" value="PWS38259.1"/>
    <property type="molecule type" value="Genomic_DNA"/>
</dbReference>
<evidence type="ECO:0000256" key="3">
    <source>
        <dbReference type="ARBA" id="ARBA00022795"/>
    </source>
</evidence>
<dbReference type="InterPro" id="IPR005648">
    <property type="entry name" value="FlgD"/>
</dbReference>
<evidence type="ECO:0000313" key="9">
    <source>
        <dbReference type="EMBL" id="PWS38259.1"/>
    </source>
</evidence>
<dbReference type="Pfam" id="PF03963">
    <property type="entry name" value="FlgD"/>
    <property type="match status" value="1"/>
</dbReference>
<evidence type="ECO:0000313" key="10">
    <source>
        <dbReference type="Proteomes" id="UP000245765"/>
    </source>
</evidence>
<dbReference type="Pfam" id="PF13860">
    <property type="entry name" value="FlgD_ig"/>
    <property type="match status" value="1"/>
</dbReference>
<dbReference type="Proteomes" id="UP000245765">
    <property type="component" value="Unassembled WGS sequence"/>
</dbReference>
<dbReference type="AlphaFoldDB" id="A0A317FJY9"/>
<feature type="domain" description="FlgD/Vpr Ig-like" evidence="7">
    <location>
        <begin position="99"/>
        <end position="171"/>
    </location>
</feature>
<dbReference type="RefSeq" id="WP_109868880.1">
    <property type="nucleotide sequence ID" value="NZ_QGNA01000001.1"/>
</dbReference>
<dbReference type="InterPro" id="IPR025965">
    <property type="entry name" value="FlgD/Vpr_Ig-like"/>
</dbReference>
<evidence type="ECO:0000259" key="7">
    <source>
        <dbReference type="Pfam" id="PF13860"/>
    </source>
</evidence>
<evidence type="ECO:0000256" key="5">
    <source>
        <dbReference type="RuleBase" id="RU362076"/>
    </source>
</evidence>
<dbReference type="GO" id="GO:0044781">
    <property type="term" value="P:bacterial-type flagellum organization"/>
    <property type="evidence" value="ECO:0007669"/>
    <property type="project" value="UniProtKB-UniRule"/>
</dbReference>
<evidence type="ECO:0000256" key="1">
    <source>
        <dbReference type="ARBA" id="ARBA00010577"/>
    </source>
</evidence>
<dbReference type="OrthoDB" id="9785233at2"/>
<dbReference type="Gene3D" id="2.60.40.4070">
    <property type="match status" value="1"/>
</dbReference>
<dbReference type="InterPro" id="IPR025963">
    <property type="entry name" value="FLgD_Tudor"/>
</dbReference>
<name>A0A317FJY9_9PROT</name>
<evidence type="ECO:0000256" key="2">
    <source>
        <dbReference type="ARBA" id="ARBA00016013"/>
    </source>
</evidence>
<feature type="compositionally biased region" description="Polar residues" evidence="6">
    <location>
        <begin position="1"/>
        <end position="11"/>
    </location>
</feature>
<feature type="region of interest" description="Disordered" evidence="6">
    <location>
        <begin position="1"/>
        <end position="22"/>
    </location>
</feature>
<comment type="similarity">
    <text evidence="1 5">Belongs to the FlgD family.</text>
</comment>